<gene>
    <name evidence="2" type="ORF">RCC75_05225</name>
    <name evidence="3" type="ORF">RCG00_20355</name>
</gene>
<feature type="region of interest" description="Disordered" evidence="1">
    <location>
        <begin position="133"/>
        <end position="168"/>
    </location>
</feature>
<name>A0AA51MMU8_9GAMM</name>
<dbReference type="AlphaFoldDB" id="A0AA51MMU8"/>
<sequence length="168" mass="18145">MADVKWSQTLLGAAIPLVWGASGAALALFLLPPLHPQPTPEPTLKLATVDIASIMQEYHSRVLRDPNDQTAVNWALEESARAANQIDPLLRYLSNEVHPGYTLVQPQALAYQGDVPDFTDEFRVLILKRTGKFNPQPEGYRDDNNPNAPAATPSDVPAAANTAGKAAP</sequence>
<dbReference type="RefSeq" id="WP_308134035.1">
    <property type="nucleotide sequence ID" value="NZ_CP133217.1"/>
</dbReference>
<feature type="compositionally biased region" description="Low complexity" evidence="1">
    <location>
        <begin position="158"/>
        <end position="168"/>
    </location>
</feature>
<evidence type="ECO:0000313" key="2">
    <source>
        <dbReference type="EMBL" id="MDQ5767917.1"/>
    </source>
</evidence>
<evidence type="ECO:0000313" key="3">
    <source>
        <dbReference type="EMBL" id="WML86624.1"/>
    </source>
</evidence>
<protein>
    <submittedName>
        <fullName evidence="3">Uncharacterized protein</fullName>
    </submittedName>
</protein>
<organism evidence="3">
    <name type="scientific">Thiothrix subterranea</name>
    <dbReference type="NCBI Taxonomy" id="2735563"/>
    <lineage>
        <taxon>Bacteria</taxon>
        <taxon>Pseudomonadati</taxon>
        <taxon>Pseudomonadota</taxon>
        <taxon>Gammaproteobacteria</taxon>
        <taxon>Thiotrichales</taxon>
        <taxon>Thiotrichaceae</taxon>
        <taxon>Thiothrix</taxon>
    </lineage>
</organism>
<evidence type="ECO:0000313" key="4">
    <source>
        <dbReference type="Proteomes" id="UP001223336"/>
    </source>
</evidence>
<accession>A0AA51MMU8</accession>
<proteinExistence type="predicted"/>
<evidence type="ECO:0000256" key="1">
    <source>
        <dbReference type="SAM" id="MobiDB-lite"/>
    </source>
</evidence>
<keyword evidence="4" id="KW-1185">Reference proteome</keyword>
<dbReference type="EMBL" id="JAVFKN010000004">
    <property type="protein sequence ID" value="MDQ5767917.1"/>
    <property type="molecule type" value="Genomic_DNA"/>
</dbReference>
<reference evidence="3 4" key="1">
    <citation type="submission" date="2023-08" db="EMBL/GenBank/DDBJ databases">
        <title>New molecular markers tilS and rpoB for phylogenetic and monitoring studies of the genus Thiothrix biodiversity.</title>
        <authorList>
            <person name="Ravin N.V."/>
            <person name="Smolyakov D."/>
            <person name="Markov N.D."/>
            <person name="Beletsky A.V."/>
            <person name="Mardanov A.V."/>
            <person name="Rudenko T.S."/>
            <person name="Grabovich M.Y."/>
        </authorList>
    </citation>
    <scope>NUCLEOTIDE SEQUENCE</scope>
    <source>
        <strain evidence="3">DNT52</strain>
        <strain evidence="2 4">H33</strain>
    </source>
</reference>
<dbReference type="Proteomes" id="UP001223336">
    <property type="component" value="Unassembled WGS sequence"/>
</dbReference>
<dbReference type="Proteomes" id="UP001229862">
    <property type="component" value="Chromosome"/>
</dbReference>
<dbReference type="EMBL" id="CP133217">
    <property type="protein sequence ID" value="WML86624.1"/>
    <property type="molecule type" value="Genomic_DNA"/>
</dbReference>